<evidence type="ECO:0000256" key="3">
    <source>
        <dbReference type="SAM" id="SignalP"/>
    </source>
</evidence>
<dbReference type="PANTHER" id="PTHR30023:SF0">
    <property type="entry name" value="PENICILLIN-SENSITIVE CARBOXYPEPTIDASE A"/>
    <property type="match status" value="1"/>
</dbReference>
<dbReference type="Gene3D" id="3.40.710.10">
    <property type="entry name" value="DD-peptidase/beta-lactamase superfamily"/>
    <property type="match status" value="2"/>
</dbReference>
<organism evidence="4 5">
    <name type="scientific">Pontibacter ramchanderi</name>
    <dbReference type="NCBI Taxonomy" id="1179743"/>
    <lineage>
        <taxon>Bacteria</taxon>
        <taxon>Pseudomonadati</taxon>
        <taxon>Bacteroidota</taxon>
        <taxon>Cytophagia</taxon>
        <taxon>Cytophagales</taxon>
        <taxon>Hymenobacteraceae</taxon>
        <taxon>Pontibacter</taxon>
    </lineage>
</organism>
<sequence length="464" mass="51359">MKTRITHLTLFITCFLALQQAWAQTATTKLTTAFQKFEADAQMQNGIASLYVVDAQTGQVVYDRNSNIGLAPASTMKLITSISAYELMGKSYRYETKFALRKNGKQTSLLITPSGDPTFGSWRWPETSEDAVLKGIVQAMQRAGIKTVHEVVVQNEGWNEETVPDGWMWQDIANYYGAGAAKLNWRENQYDVILQSGKQIGEPVSIVKTVPSLNGYGLRSELTSAAAGTGDNAYIYFPVGTSTAAIRGTIPVNENSFKISGALPSGTNQFVSMLADTLRTLGISMPQQAVLQHSAIPQQGYTLFHTVLSPPLDSLVYWFNRKSINLYGEALVKTIAYREGNTSDTRQGLSKIRQYWKDRGIAESELAMVDGSGLSPLNRVTTHAQVQMLLHARHQSWYPGFLASLPTFNNMKMKSGTIRGVKGYTGYHKAKDGREYLFSFLVNNYNGSASSLVKKMYVVLDELK</sequence>
<dbReference type="Pfam" id="PF02113">
    <property type="entry name" value="Peptidase_S13"/>
    <property type="match status" value="1"/>
</dbReference>
<comment type="caution">
    <text evidence="4">The sequence shown here is derived from an EMBL/GenBank/DDBJ whole genome shotgun (WGS) entry which is preliminary data.</text>
</comment>
<keyword evidence="5" id="KW-1185">Reference proteome</keyword>
<dbReference type="GO" id="GO:0004185">
    <property type="term" value="F:serine-type carboxypeptidase activity"/>
    <property type="evidence" value="ECO:0007669"/>
    <property type="project" value="InterPro"/>
</dbReference>
<keyword evidence="4" id="KW-0121">Carboxypeptidase</keyword>
<keyword evidence="3" id="KW-0732">Signal</keyword>
<accession>A0A2N3V336</accession>
<evidence type="ECO:0000313" key="4">
    <source>
        <dbReference type="EMBL" id="PKV76042.1"/>
    </source>
</evidence>
<protein>
    <submittedName>
        <fullName evidence="4">D-alanyl-D-alanine carboxypeptidase/D-alanyl-D-alanine-endopeptidase (Penicillin-binding protein 4)</fullName>
    </submittedName>
</protein>
<reference evidence="4 5" key="1">
    <citation type="submission" date="2017-12" db="EMBL/GenBank/DDBJ databases">
        <title>Genomic Encyclopedia of Type Strains, Phase III (KMG-III): the genomes of soil and plant-associated and newly described type strains.</title>
        <authorList>
            <person name="Whitman W."/>
        </authorList>
    </citation>
    <scope>NUCLEOTIDE SEQUENCE [LARGE SCALE GENOMIC DNA]</scope>
    <source>
        <strain evidence="4 5">LP43</strain>
    </source>
</reference>
<name>A0A2N3V336_9BACT</name>
<keyword evidence="2" id="KW-0378">Hydrolase</keyword>
<dbReference type="SUPFAM" id="SSF56601">
    <property type="entry name" value="beta-lactamase/transpeptidase-like"/>
    <property type="match status" value="1"/>
</dbReference>
<keyword evidence="4" id="KW-0645">Protease</keyword>
<comment type="similarity">
    <text evidence="1">Belongs to the peptidase S13 family.</text>
</comment>
<dbReference type="GO" id="GO:0000270">
    <property type="term" value="P:peptidoglycan metabolic process"/>
    <property type="evidence" value="ECO:0007669"/>
    <property type="project" value="TreeGrafter"/>
</dbReference>
<proteinExistence type="inferred from homology"/>
<dbReference type="Proteomes" id="UP000233782">
    <property type="component" value="Unassembled WGS sequence"/>
</dbReference>
<evidence type="ECO:0000256" key="2">
    <source>
        <dbReference type="ARBA" id="ARBA00022801"/>
    </source>
</evidence>
<dbReference type="NCBIfam" id="TIGR00666">
    <property type="entry name" value="PBP4"/>
    <property type="match status" value="1"/>
</dbReference>
<feature type="signal peptide" evidence="3">
    <location>
        <begin position="1"/>
        <end position="23"/>
    </location>
</feature>
<dbReference type="AlphaFoldDB" id="A0A2N3V336"/>
<evidence type="ECO:0000256" key="1">
    <source>
        <dbReference type="ARBA" id="ARBA00006096"/>
    </source>
</evidence>
<dbReference type="PRINTS" id="PR00922">
    <property type="entry name" value="DADACBPTASE3"/>
</dbReference>
<dbReference type="InterPro" id="IPR000667">
    <property type="entry name" value="Peptidase_S13"/>
</dbReference>
<dbReference type="InterPro" id="IPR012338">
    <property type="entry name" value="Beta-lactam/transpept-like"/>
</dbReference>
<dbReference type="OrthoDB" id="9802627at2"/>
<feature type="chain" id="PRO_5014975787" evidence="3">
    <location>
        <begin position="24"/>
        <end position="464"/>
    </location>
</feature>
<dbReference type="PANTHER" id="PTHR30023">
    <property type="entry name" value="D-ALANYL-D-ALANINE CARBOXYPEPTIDASE"/>
    <property type="match status" value="1"/>
</dbReference>
<evidence type="ECO:0000313" key="5">
    <source>
        <dbReference type="Proteomes" id="UP000233782"/>
    </source>
</evidence>
<dbReference type="RefSeq" id="WP_101443216.1">
    <property type="nucleotide sequence ID" value="NZ_PJMU01000001.1"/>
</dbReference>
<dbReference type="GO" id="GO:0006508">
    <property type="term" value="P:proteolysis"/>
    <property type="evidence" value="ECO:0007669"/>
    <property type="project" value="InterPro"/>
</dbReference>
<dbReference type="EMBL" id="PJMU01000001">
    <property type="protein sequence ID" value="PKV76042.1"/>
    <property type="molecule type" value="Genomic_DNA"/>
</dbReference>
<gene>
    <name evidence="4" type="ORF">BD749_0992</name>
</gene>